<dbReference type="AlphaFoldDB" id="A0A0M3RA04"/>
<dbReference type="Proteomes" id="UP000067625">
    <property type="component" value="Chromosome"/>
</dbReference>
<accession>A0A0M3RA04</accession>
<feature type="transmembrane region" description="Helical" evidence="1">
    <location>
        <begin position="97"/>
        <end position="115"/>
    </location>
</feature>
<keyword evidence="3" id="KW-1185">Reference proteome</keyword>
<feature type="transmembrane region" description="Helical" evidence="1">
    <location>
        <begin position="161"/>
        <end position="186"/>
    </location>
</feature>
<feature type="transmembrane region" description="Helical" evidence="1">
    <location>
        <begin position="120"/>
        <end position="141"/>
    </location>
</feature>
<gene>
    <name evidence="2" type="ORF">AM592_12675</name>
</gene>
<evidence type="ECO:0000313" key="2">
    <source>
        <dbReference type="EMBL" id="ALC82342.1"/>
    </source>
</evidence>
<keyword evidence="1" id="KW-0472">Membrane</keyword>
<proteinExistence type="predicted"/>
<feature type="transmembrane region" description="Helical" evidence="1">
    <location>
        <begin position="73"/>
        <end position="91"/>
    </location>
</feature>
<dbReference type="STRING" id="1441095.AM592_12675"/>
<reference evidence="3" key="1">
    <citation type="submission" date="2015-08" db="EMBL/GenBank/DDBJ databases">
        <title>Genome sequencing project for genomic taxonomy and phylogenomics of Bacillus-like bacteria.</title>
        <authorList>
            <person name="Liu B."/>
            <person name="Wang J."/>
            <person name="Zhu Y."/>
            <person name="Liu G."/>
            <person name="Chen Q."/>
            <person name="Chen Z."/>
            <person name="Lan J."/>
            <person name="Che J."/>
            <person name="Ge C."/>
            <person name="Shi H."/>
            <person name="Pan Z."/>
            <person name="Liu X."/>
        </authorList>
    </citation>
    <scope>NUCLEOTIDE SEQUENCE [LARGE SCALE GENOMIC DNA]</scope>
    <source>
        <strain evidence="3">FJAT-4402</strain>
    </source>
</reference>
<dbReference type="PATRIC" id="fig|1441095.3.peg.2781"/>
<keyword evidence="1" id="KW-0812">Transmembrane</keyword>
<organism evidence="2 3">
    <name type="scientific">Bacillus gobiensis</name>
    <dbReference type="NCBI Taxonomy" id="1441095"/>
    <lineage>
        <taxon>Bacteria</taxon>
        <taxon>Bacillati</taxon>
        <taxon>Bacillota</taxon>
        <taxon>Bacilli</taxon>
        <taxon>Bacillales</taxon>
        <taxon>Bacillaceae</taxon>
        <taxon>Bacillus</taxon>
    </lineage>
</organism>
<protein>
    <submittedName>
        <fullName evidence="2">Uncharacterized protein</fullName>
    </submittedName>
</protein>
<evidence type="ECO:0000313" key="3">
    <source>
        <dbReference type="Proteomes" id="UP000067625"/>
    </source>
</evidence>
<name>A0A0M3RA04_9BACI</name>
<reference evidence="2 3" key="2">
    <citation type="journal article" date="2016" name="Int. J. Syst. Evol. Microbiol.">
        <title>Bacillus gobiensis sp. nov., isolated from a soil sample.</title>
        <authorList>
            <person name="Liu B."/>
            <person name="Liu G.H."/>
            <person name="Cetin S."/>
            <person name="Schumann P."/>
            <person name="Pan Z.Z."/>
            <person name="Chen Q.Q."/>
        </authorList>
    </citation>
    <scope>NUCLEOTIDE SEQUENCE [LARGE SCALE GENOMIC DNA]</scope>
    <source>
        <strain evidence="2 3">FJAT-4402</strain>
    </source>
</reference>
<dbReference type="OrthoDB" id="6194834at2"/>
<dbReference type="EMBL" id="CP012600">
    <property type="protein sequence ID" value="ALC82342.1"/>
    <property type="molecule type" value="Genomic_DNA"/>
</dbReference>
<evidence type="ECO:0000256" key="1">
    <source>
        <dbReference type="SAM" id="Phobius"/>
    </source>
</evidence>
<sequence length="192" mass="22215">MMDKRTRSILEDLLPLYNEGLLSEETKRWFDEQVADNEEMKNLVQKAAQPLDKLDVQSTIDQEKMFKRIHRKLAIFQIILVAISFLLAIQSSLLNESFGFILWYSVLGLVTYLFYKDMKIVFYISFLPLFLWAVAIHLANFSNSVPGEFNIQPAEFIWNGFVGSFFMTFIHFVFALIGGLIGLLILKIKESS</sequence>
<keyword evidence="1" id="KW-1133">Transmembrane helix</keyword>